<comment type="caution">
    <text evidence="3">The sequence shown here is derived from an EMBL/GenBank/DDBJ whole genome shotgun (WGS) entry which is preliminary data.</text>
</comment>
<feature type="region of interest" description="Disordered" evidence="1">
    <location>
        <begin position="1"/>
        <end position="33"/>
    </location>
</feature>
<accession>A0A2N5ZF40</accession>
<evidence type="ECO:0000256" key="2">
    <source>
        <dbReference type="SAM" id="Phobius"/>
    </source>
</evidence>
<dbReference type="EMBL" id="PKTG01000091">
    <property type="protein sequence ID" value="PLX17286.1"/>
    <property type="molecule type" value="Genomic_DNA"/>
</dbReference>
<dbReference type="AlphaFoldDB" id="A0A2N5ZF40"/>
<evidence type="ECO:0000256" key="1">
    <source>
        <dbReference type="SAM" id="MobiDB-lite"/>
    </source>
</evidence>
<proteinExistence type="predicted"/>
<sequence>MAKWKDMKMETPRDRLKKRRKLEQERKEKAEREKKKKLNMMLLSVVGGIIAVIVLIIFFVSFNNKKEKLEQIKETKKVNIIRTIGDYELRKDQDDVYLTAERTDNVLEPGSSIRLKNGAKLKLDFGNETVMTLKNGVELTLDNMEVEGTQKAHIEMFFENGVVVVRKPSGRGEVIIENDLGTVYSEGKLTVFKVENDKNRVLRIAVKQGEVQVEAKEGYGKIIVPKDKAIIIDGTKSYVETSKLKDVNTSLEGWD</sequence>
<gene>
    <name evidence="3" type="ORF">C0601_08015</name>
</gene>
<evidence type="ECO:0008006" key="5">
    <source>
        <dbReference type="Google" id="ProtNLM"/>
    </source>
</evidence>
<feature type="compositionally biased region" description="Basic and acidic residues" evidence="1">
    <location>
        <begin position="22"/>
        <end position="33"/>
    </location>
</feature>
<name>A0A2N5ZF40_MUIH1</name>
<protein>
    <recommendedName>
        <fullName evidence="5">FecR protein domain-containing protein</fullName>
    </recommendedName>
</protein>
<evidence type="ECO:0000313" key="4">
    <source>
        <dbReference type="Proteomes" id="UP000234857"/>
    </source>
</evidence>
<keyword evidence="2" id="KW-0812">Transmembrane</keyword>
<keyword evidence="2" id="KW-1133">Transmembrane helix</keyword>
<evidence type="ECO:0000313" key="3">
    <source>
        <dbReference type="EMBL" id="PLX17286.1"/>
    </source>
</evidence>
<feature type="compositionally biased region" description="Basic and acidic residues" evidence="1">
    <location>
        <begin position="1"/>
        <end position="14"/>
    </location>
</feature>
<organism evidence="3 4">
    <name type="scientific">Muiribacterium halophilum</name>
    <dbReference type="NCBI Taxonomy" id="2053465"/>
    <lineage>
        <taxon>Bacteria</taxon>
        <taxon>Candidatus Muiribacteriota</taxon>
        <taxon>Candidatus Muiribacteriia</taxon>
        <taxon>Candidatus Muiribacteriales</taxon>
        <taxon>Candidatus Muiribacteriaceae</taxon>
        <taxon>Candidatus Muiribacterium</taxon>
    </lineage>
</organism>
<reference evidence="3 4" key="1">
    <citation type="submission" date="2017-11" db="EMBL/GenBank/DDBJ databases">
        <title>Genome-resolved metagenomics identifies genetic mobility, metabolic interactions, and unexpected diversity in perchlorate-reducing communities.</title>
        <authorList>
            <person name="Barnum T.P."/>
            <person name="Figueroa I.A."/>
            <person name="Carlstrom C.I."/>
            <person name="Lucas L.N."/>
            <person name="Engelbrektson A.L."/>
            <person name="Coates J.D."/>
        </authorList>
    </citation>
    <scope>NUCLEOTIDE SEQUENCE [LARGE SCALE GENOMIC DNA]</scope>
    <source>
        <strain evidence="3">BM706</strain>
    </source>
</reference>
<dbReference type="Proteomes" id="UP000234857">
    <property type="component" value="Unassembled WGS sequence"/>
</dbReference>
<feature type="transmembrane region" description="Helical" evidence="2">
    <location>
        <begin position="41"/>
        <end position="62"/>
    </location>
</feature>
<keyword evidence="2" id="KW-0472">Membrane</keyword>